<evidence type="ECO:0000313" key="2">
    <source>
        <dbReference type="Proteomes" id="UP000835052"/>
    </source>
</evidence>
<dbReference type="EMBL" id="CAJGYM010000008">
    <property type="protein sequence ID" value="CAD6188293.1"/>
    <property type="molecule type" value="Genomic_DNA"/>
</dbReference>
<gene>
    <name evidence="1" type="ORF">CAUJ_LOCUS4212</name>
</gene>
<name>A0A8S1GZA1_9PELO</name>
<accession>A0A8S1GZA1</accession>
<protein>
    <submittedName>
        <fullName evidence="1">Uncharacterized protein</fullName>
    </submittedName>
</protein>
<dbReference type="Proteomes" id="UP000835052">
    <property type="component" value="Unassembled WGS sequence"/>
</dbReference>
<comment type="caution">
    <text evidence="1">The sequence shown here is derived from an EMBL/GenBank/DDBJ whole genome shotgun (WGS) entry which is preliminary data.</text>
</comment>
<keyword evidence="2" id="KW-1185">Reference proteome</keyword>
<proteinExistence type="predicted"/>
<sequence>MSTRSLSPQSPEQVANLTESYFSRKAPEALRFPDLISVNSSGDIIYAWKVSVNVDVNRETGEAQIEVVKIISQYHVKSGESRTYEVDDELSLMELQQRCDFYVVTDYTVVLVTYDVEKCTLGQVVFQLRPKTHAAEWIATRTVTVALTHSPFIGVGQLQEGRVLITGSRSTTGELVARSFAADPHMLNVISDVDYSTQINNFCAFLRGAKEEREVFIGGVFVVGNFLFIMLRREDVMIMDEIGKIDLLTNVFSLCEVNKSSVAFSGHLTIRHLKQLTSRRSNVWMSFVAPDYDQLNTFYWNIRLRLVYANLRLDNGFSLNVLVWCLEKVYGPTMMPRTAPDNRFYMYFFDLNEFRYVKAKYTPPKIHTEALHRAEFLTAFECDEEGGALVYDFATKSCTDISVNYFPKPTAPLRLSSMATHVAYRNYPSFEKSPLLRRMLGVTNWNWSI</sequence>
<organism evidence="1 2">
    <name type="scientific">Caenorhabditis auriculariae</name>
    <dbReference type="NCBI Taxonomy" id="2777116"/>
    <lineage>
        <taxon>Eukaryota</taxon>
        <taxon>Metazoa</taxon>
        <taxon>Ecdysozoa</taxon>
        <taxon>Nematoda</taxon>
        <taxon>Chromadorea</taxon>
        <taxon>Rhabditida</taxon>
        <taxon>Rhabditina</taxon>
        <taxon>Rhabditomorpha</taxon>
        <taxon>Rhabditoidea</taxon>
        <taxon>Rhabditidae</taxon>
        <taxon>Peloderinae</taxon>
        <taxon>Caenorhabditis</taxon>
    </lineage>
</organism>
<reference evidence="1" key="1">
    <citation type="submission" date="2020-10" db="EMBL/GenBank/DDBJ databases">
        <authorList>
            <person name="Kikuchi T."/>
        </authorList>
    </citation>
    <scope>NUCLEOTIDE SEQUENCE</scope>
    <source>
        <strain evidence="1">NKZ352</strain>
    </source>
</reference>
<dbReference type="OrthoDB" id="5830141at2759"/>
<evidence type="ECO:0000313" key="1">
    <source>
        <dbReference type="EMBL" id="CAD6188293.1"/>
    </source>
</evidence>
<dbReference type="AlphaFoldDB" id="A0A8S1GZA1"/>